<dbReference type="EMBL" id="MSKL01000027">
    <property type="protein sequence ID" value="OLO47941.1"/>
    <property type="molecule type" value="Genomic_DNA"/>
</dbReference>
<comment type="caution">
    <text evidence="1">The sequence shown here is derived from an EMBL/GenBank/DDBJ whole genome shotgun (WGS) entry which is preliminary data.</text>
</comment>
<proteinExistence type="predicted"/>
<dbReference type="OrthoDB" id="3233171at2"/>
<evidence type="ECO:0000313" key="2">
    <source>
        <dbReference type="Proteomes" id="UP000186394"/>
    </source>
</evidence>
<protein>
    <submittedName>
        <fullName evidence="1">Uncharacterized protein</fullName>
    </submittedName>
</protein>
<dbReference type="AlphaFoldDB" id="A0A1Q8HU50"/>
<sequence length="89" mass="10209">MPFEFSPSADKHGIPREDAVYAVLHHAGYADLPARRPGERSFMFVGLPHQHAMRYIEVGVAVDGRGNRKIFHAMEVTDLYRYIVPRDDR</sequence>
<accession>A0A1Q8HU50</accession>
<reference evidence="1 2" key="1">
    <citation type="submission" date="2016-12" db="EMBL/GenBank/DDBJ databases">
        <title>Genomic comparison of strains in the 'Actinomyces naeslundii' group.</title>
        <authorList>
            <person name="Mughal S.R."/>
            <person name="Do T."/>
            <person name="Gilbert S.C."/>
            <person name="Witherden E.A."/>
            <person name="Didelot X."/>
            <person name="Beighton D."/>
        </authorList>
    </citation>
    <scope>NUCLEOTIDE SEQUENCE [LARGE SCALE GENOMIC DNA]</scope>
    <source>
        <strain evidence="1 2">P6N</strain>
    </source>
</reference>
<evidence type="ECO:0000313" key="1">
    <source>
        <dbReference type="EMBL" id="OLO47941.1"/>
    </source>
</evidence>
<organism evidence="1 2">
    <name type="scientific">Actinomyces oris</name>
    <dbReference type="NCBI Taxonomy" id="544580"/>
    <lineage>
        <taxon>Bacteria</taxon>
        <taxon>Bacillati</taxon>
        <taxon>Actinomycetota</taxon>
        <taxon>Actinomycetes</taxon>
        <taxon>Actinomycetales</taxon>
        <taxon>Actinomycetaceae</taxon>
        <taxon>Actinomyces</taxon>
    </lineage>
</organism>
<name>A0A1Q8HU50_9ACTO</name>
<dbReference type="RefSeq" id="WP_075254310.1">
    <property type="nucleotide sequence ID" value="NZ_JAPWCJ010000016.1"/>
</dbReference>
<dbReference type="Proteomes" id="UP000186394">
    <property type="component" value="Unassembled WGS sequence"/>
</dbReference>
<gene>
    <name evidence="1" type="ORF">BKH28_10770</name>
</gene>